<dbReference type="InterPro" id="IPR013033">
    <property type="entry name" value="MinC"/>
</dbReference>
<dbReference type="Pfam" id="PF03775">
    <property type="entry name" value="MinC_C"/>
    <property type="match status" value="1"/>
</dbReference>
<dbReference type="EMBL" id="JBHUIY010000007">
    <property type="protein sequence ID" value="MFD2233280.1"/>
    <property type="molecule type" value="Genomic_DNA"/>
</dbReference>
<comment type="subunit">
    <text evidence="6">Interacts with MinD and FtsZ.</text>
</comment>
<comment type="caution">
    <text evidence="9">The sequence shown here is derived from an EMBL/GenBank/DDBJ whole genome shotgun (WGS) entry which is preliminary data.</text>
</comment>
<evidence type="ECO:0000256" key="6">
    <source>
        <dbReference type="HAMAP-Rule" id="MF_00267"/>
    </source>
</evidence>
<keyword evidence="10" id="KW-1185">Reference proteome</keyword>
<evidence type="ECO:0000256" key="2">
    <source>
        <dbReference type="ARBA" id="ARBA00022618"/>
    </source>
</evidence>
<organism evidence="9 10">
    <name type="scientific">Phaeospirillum tilakii</name>
    <dbReference type="NCBI Taxonomy" id="741673"/>
    <lineage>
        <taxon>Bacteria</taxon>
        <taxon>Pseudomonadati</taxon>
        <taxon>Pseudomonadota</taxon>
        <taxon>Alphaproteobacteria</taxon>
        <taxon>Rhodospirillales</taxon>
        <taxon>Rhodospirillaceae</taxon>
        <taxon>Phaeospirillum</taxon>
    </lineage>
</organism>
<feature type="domain" description="Septum formation inhibitor MinC N-terminal" evidence="8">
    <location>
        <begin position="21"/>
        <end position="92"/>
    </location>
</feature>
<comment type="function">
    <text evidence="5 6">Cell division inhibitor that blocks the formation of polar Z ring septums. Rapidly oscillates between the poles of the cell to destabilize FtsZ filaments that have formed before they mature into polar Z rings. Prevents FtsZ polymerization.</text>
</comment>
<dbReference type="Gene3D" id="2.160.20.70">
    <property type="match status" value="1"/>
</dbReference>
<protein>
    <recommendedName>
        <fullName evidence="6">Probable septum site-determining protein MinC</fullName>
    </recommendedName>
</protein>
<dbReference type="InterPro" id="IPR007874">
    <property type="entry name" value="MinC_N"/>
</dbReference>
<dbReference type="PANTHER" id="PTHR34108:SF1">
    <property type="entry name" value="SEPTUM SITE-DETERMINING PROTEIN MINC"/>
    <property type="match status" value="1"/>
</dbReference>
<dbReference type="Pfam" id="PF05209">
    <property type="entry name" value="MinC_N"/>
    <property type="match status" value="1"/>
</dbReference>
<dbReference type="HAMAP" id="MF_00267">
    <property type="entry name" value="MinC"/>
    <property type="match status" value="1"/>
</dbReference>
<dbReference type="Proteomes" id="UP001597296">
    <property type="component" value="Unassembled WGS sequence"/>
</dbReference>
<evidence type="ECO:0000256" key="1">
    <source>
        <dbReference type="ARBA" id="ARBA00006291"/>
    </source>
</evidence>
<comment type="similarity">
    <text evidence="1 6">Belongs to the MinC family.</text>
</comment>
<dbReference type="InterPro" id="IPR005526">
    <property type="entry name" value="Septum_form_inhib_MinC_C"/>
</dbReference>
<dbReference type="PANTHER" id="PTHR34108">
    <property type="entry name" value="SEPTUM SITE-DETERMINING PROTEIN MINC"/>
    <property type="match status" value="1"/>
</dbReference>
<evidence type="ECO:0000259" key="8">
    <source>
        <dbReference type="Pfam" id="PF05209"/>
    </source>
</evidence>
<dbReference type="Gene3D" id="3.30.70.260">
    <property type="match status" value="1"/>
</dbReference>
<evidence type="ECO:0000259" key="7">
    <source>
        <dbReference type="Pfam" id="PF03775"/>
    </source>
</evidence>
<gene>
    <name evidence="6 9" type="primary">minC</name>
    <name evidence="9" type="ORF">ACFSNB_05630</name>
</gene>
<dbReference type="SUPFAM" id="SSF63848">
    <property type="entry name" value="Cell-division inhibitor MinC, C-terminal domain"/>
    <property type="match status" value="1"/>
</dbReference>
<evidence type="ECO:0000313" key="9">
    <source>
        <dbReference type="EMBL" id="MFD2233280.1"/>
    </source>
</evidence>
<evidence type="ECO:0000256" key="3">
    <source>
        <dbReference type="ARBA" id="ARBA00023210"/>
    </source>
</evidence>
<keyword evidence="4 6" id="KW-0131">Cell cycle</keyword>
<sequence length="242" mass="25484">MSNNEQSARQASSITEDAAPFQLRAASLTLLTLKLVNPDDPDFFPRLATMLSLAPGFYRNAPIVLDLSGTGVRPPVDLAAFCARLAELGINPVGVQRANAAWERAAVAAGLPSFPTGRTTEAQPISKEPAKAASGGTRIIAEPVRSGRQVYAHKGDLIVLGPVSHGAELLADGHIHVYGPLRGRALAGMSGDKGARIFCRALEAELVAVAGLYMVNEQLEPALLGKPAQVWFDGEAMVQQGL</sequence>
<name>A0ABW5C820_9PROT</name>
<keyword evidence="3 6" id="KW-0717">Septation</keyword>
<proteinExistence type="inferred from homology"/>
<dbReference type="NCBIfam" id="TIGR01222">
    <property type="entry name" value="minC"/>
    <property type="match status" value="1"/>
</dbReference>
<dbReference type="RefSeq" id="WP_377315060.1">
    <property type="nucleotide sequence ID" value="NZ_JBHUIY010000007.1"/>
</dbReference>
<evidence type="ECO:0000313" key="10">
    <source>
        <dbReference type="Proteomes" id="UP001597296"/>
    </source>
</evidence>
<keyword evidence="2 6" id="KW-0132">Cell division</keyword>
<feature type="domain" description="Septum formation inhibitor MinC C-terminal" evidence="7">
    <location>
        <begin position="139"/>
        <end position="238"/>
    </location>
</feature>
<accession>A0ABW5C820</accession>
<evidence type="ECO:0000256" key="4">
    <source>
        <dbReference type="ARBA" id="ARBA00023306"/>
    </source>
</evidence>
<reference evidence="10" key="1">
    <citation type="journal article" date="2019" name="Int. J. Syst. Evol. Microbiol.">
        <title>The Global Catalogue of Microorganisms (GCM) 10K type strain sequencing project: providing services to taxonomists for standard genome sequencing and annotation.</title>
        <authorList>
            <consortium name="The Broad Institute Genomics Platform"/>
            <consortium name="The Broad Institute Genome Sequencing Center for Infectious Disease"/>
            <person name="Wu L."/>
            <person name="Ma J."/>
        </authorList>
    </citation>
    <scope>NUCLEOTIDE SEQUENCE [LARGE SCALE GENOMIC DNA]</scope>
    <source>
        <strain evidence="10">KCTC 15012</strain>
    </source>
</reference>
<dbReference type="InterPro" id="IPR036145">
    <property type="entry name" value="MinC_C_sf"/>
</dbReference>
<evidence type="ECO:0000256" key="5">
    <source>
        <dbReference type="ARBA" id="ARBA00025606"/>
    </source>
</evidence>
<dbReference type="InterPro" id="IPR016098">
    <property type="entry name" value="CAP/MinC_C"/>
</dbReference>